<sequence>MRVSRALERCPDLQVIPYEFSLYKEASERFYHILARHTIRIQAVSMDEAYLDLTGIAQPDHPVQHHQQQQQQQRQRQMAGRGAGQSTTDMNTDTDSTDTKHTGNVATADGGSGDGGDGGNDGNGEHDNHDEEDDNDDDDDGDDVVPSFNDPAPSKPLASEVVAQIRREIEAELHITASAGIAHNILLARMATRRAKPNGQVYVAPGQVEGYLRDEPIGNLPGVGWSTEKRLQQQGITACHQLRRFRLHELQSEFGDKTGQALYNACRGEDTRPLKENEPPKSVSVEITWGVRFAEQHQVHAFVRNLVGEVHKRLLLAERLASRLTLKVKVKQPGAKQPYKLLGHGPCDDRNRTMSFSRPTKAEKLLADAAVKLYEALKIPALDVRGVGVSLHKLSPDLSLPGAREHYKHHQPLHPQQKQLNSSSSSSSSSSAAAAVAGVDRQQRNVFDLLQTTVPRTPSSPSSPSAATPAAPGRKDSEAGKGRAAGGDHEGDGDGELLASTELPSGRESSEQRAVSRQGRASPSITALRAVVKELQAKRVDVLVLLELPVYVQRDVAKEHKVSKRCLETLSAFSREDVRAVMTAVSQACDKAVVLDDDDDDADNSDNDEDGGHGGVDGEDGAADRRGVTRTTTTTTTTTTRTTSDSSVHEIAAKGGDLVSSVPLAGGSTVFEIASAAASASSSQSAKTPSQTDAAAAPNNAGDRESRAGNTSAHDHNATTATTTAAINATSTTGGTGETGIAAADTTNAVMRGATSLHVSRSTTPSPTKGRRRRSHSAIPFTSETVNIDDDDDEVAVRGEDDTEGEGVGQKQQQEVQERQQLQQQRQQQTSRAATTTTTSSSPSPSSSSAQSPSRRAARGNTASTAPGSNSSSNSGDLAFPSPSQWSKDVLAELPPEMVKELQSFSRRQQKQPTTLQQARSSSSVGKRTKKGGRRTPTATGGGGPTSSAPRSPSKRGKRGAPKSPTRRTKKAKRGGDKAAGAGEGDGGRALLTNRRSIFETGILEQLASKRHKSQEDNGASDAADRRVSTSHGHGDEHEEDEEEDVCVMDESTAGARVDGRNPSVTVGTSNGSGGGGGGFDITASQIDPSCLQALPEELQREIRAQYNLSSKGRRSDGGVGNGMHEGRELQGRGTAGMNGSVRDATAAATAATGAKSSSSSSASSPTRSPRRRRGGAGDAAVPAVVPDNVAVSALRFVRAMNGPRALDTSTDGSGSGACVPNVLGCSSIVTVRMMVRDWCETCAQPLPFQREALSTFVVALARRKELEQMKSILQHARRCMAAHQHNTNGGGGGGGGGDTWTGVFNAVLSAANEVMRELFSCHLAIDPL</sequence>
<feature type="compositionally biased region" description="Basic and acidic residues" evidence="13">
    <location>
        <begin position="702"/>
        <end position="717"/>
    </location>
</feature>
<evidence type="ECO:0000256" key="2">
    <source>
        <dbReference type="ARBA" id="ARBA00010945"/>
    </source>
</evidence>
<feature type="domain" description="UmuC" evidence="14">
    <location>
        <begin position="1"/>
        <end position="224"/>
    </location>
</feature>
<dbReference type="GO" id="GO:0003684">
    <property type="term" value="F:damaged DNA binding"/>
    <property type="evidence" value="ECO:0007669"/>
    <property type="project" value="InterPro"/>
</dbReference>
<evidence type="ECO:0000256" key="3">
    <source>
        <dbReference type="ARBA" id="ARBA00020399"/>
    </source>
</evidence>
<evidence type="ECO:0000256" key="7">
    <source>
        <dbReference type="ARBA" id="ARBA00022723"/>
    </source>
</evidence>
<feature type="compositionally biased region" description="Basic and acidic residues" evidence="13">
    <location>
        <begin position="473"/>
        <end position="492"/>
    </location>
</feature>
<dbReference type="GO" id="GO:0017125">
    <property type="term" value="F:deoxycytidyl transferase activity"/>
    <property type="evidence" value="ECO:0007669"/>
    <property type="project" value="TreeGrafter"/>
</dbReference>
<dbReference type="GO" id="GO:0003887">
    <property type="term" value="F:DNA-directed DNA polymerase activity"/>
    <property type="evidence" value="ECO:0007669"/>
    <property type="project" value="InterPro"/>
</dbReference>
<evidence type="ECO:0000259" key="14">
    <source>
        <dbReference type="PROSITE" id="PS50173"/>
    </source>
</evidence>
<feature type="compositionally biased region" description="Polar residues" evidence="13">
    <location>
        <begin position="903"/>
        <end position="919"/>
    </location>
</feature>
<keyword evidence="16" id="KW-1185">Reference proteome</keyword>
<dbReference type="Gene3D" id="6.10.250.1630">
    <property type="match status" value="1"/>
</dbReference>
<name>F2U8N5_SALR5</name>
<evidence type="ECO:0000256" key="6">
    <source>
        <dbReference type="ARBA" id="ARBA00022695"/>
    </source>
</evidence>
<feature type="compositionally biased region" description="Acidic residues" evidence="13">
    <location>
        <begin position="595"/>
        <end position="609"/>
    </location>
</feature>
<accession>F2U8N5</accession>
<dbReference type="EMBL" id="GL832964">
    <property type="protein sequence ID" value="EGD72743.1"/>
    <property type="molecule type" value="Genomic_DNA"/>
</dbReference>
<evidence type="ECO:0000256" key="12">
    <source>
        <dbReference type="ARBA" id="ARBA00023242"/>
    </source>
</evidence>
<dbReference type="InParanoid" id="F2U8N5"/>
<feature type="compositionally biased region" description="Low complexity" evidence="13">
    <location>
        <begin position="457"/>
        <end position="472"/>
    </location>
</feature>
<keyword evidence="4" id="KW-0237">DNA synthesis</keyword>
<dbReference type="InterPro" id="IPR036775">
    <property type="entry name" value="DNA_pol_Y-fam_lit_finger_sf"/>
</dbReference>
<dbReference type="Gene3D" id="1.20.58.1280">
    <property type="entry name" value="DNA repair protein Rev1, C-terminal domain"/>
    <property type="match status" value="1"/>
</dbReference>
<evidence type="ECO:0000313" key="16">
    <source>
        <dbReference type="Proteomes" id="UP000007799"/>
    </source>
</evidence>
<dbReference type="eggNOG" id="KOG2093">
    <property type="taxonomic scope" value="Eukaryota"/>
</dbReference>
<dbReference type="SUPFAM" id="SSF56672">
    <property type="entry name" value="DNA/RNA polymerases"/>
    <property type="match status" value="1"/>
</dbReference>
<organism evidence="16">
    <name type="scientific">Salpingoeca rosetta (strain ATCC 50818 / BSB-021)</name>
    <dbReference type="NCBI Taxonomy" id="946362"/>
    <lineage>
        <taxon>Eukaryota</taxon>
        <taxon>Choanoflagellata</taxon>
        <taxon>Craspedida</taxon>
        <taxon>Salpingoecidae</taxon>
        <taxon>Salpingoeca</taxon>
    </lineage>
</organism>
<keyword evidence="11" id="KW-0234">DNA repair</keyword>
<dbReference type="GeneID" id="16075149"/>
<evidence type="ECO:0000313" key="15">
    <source>
        <dbReference type="EMBL" id="EGD72743.1"/>
    </source>
</evidence>
<keyword evidence="9" id="KW-0460">Magnesium</keyword>
<dbReference type="Gene3D" id="3.30.1490.100">
    <property type="entry name" value="DNA polymerase, Y-family, little finger domain"/>
    <property type="match status" value="1"/>
</dbReference>
<keyword evidence="10" id="KW-0238">DNA-binding</keyword>
<dbReference type="Proteomes" id="UP000007799">
    <property type="component" value="Unassembled WGS sequence"/>
</dbReference>
<comment type="subcellular location">
    <subcellularLocation>
        <location evidence="1">Nucleus</location>
    </subcellularLocation>
</comment>
<feature type="region of interest" description="Disordered" evidence="13">
    <location>
        <begin position="1106"/>
        <end position="1182"/>
    </location>
</feature>
<keyword evidence="8" id="KW-0227">DNA damage</keyword>
<dbReference type="Pfam" id="PF21999">
    <property type="entry name" value="IMS_HHH_1"/>
    <property type="match status" value="1"/>
</dbReference>
<dbReference type="Pfam" id="PF16727">
    <property type="entry name" value="REV1_C"/>
    <property type="match status" value="1"/>
</dbReference>
<evidence type="ECO:0000256" key="11">
    <source>
        <dbReference type="ARBA" id="ARBA00023204"/>
    </source>
</evidence>
<dbReference type="GO" id="GO:0042276">
    <property type="term" value="P:error-prone translesion synthesis"/>
    <property type="evidence" value="ECO:0007669"/>
    <property type="project" value="TreeGrafter"/>
</dbReference>
<dbReference type="FunFam" id="3.30.1490.100:FF:000001">
    <property type="entry name" value="DNA repair protein REV1"/>
    <property type="match status" value="1"/>
</dbReference>
<dbReference type="InterPro" id="IPR017961">
    <property type="entry name" value="DNA_pol_Y-fam_little_finger"/>
</dbReference>
<dbReference type="RefSeq" id="XP_004994566.1">
    <property type="nucleotide sequence ID" value="XM_004994509.1"/>
</dbReference>
<gene>
    <name evidence="15" type="ORF">PTSG_04472</name>
</gene>
<dbReference type="GO" id="GO:0006281">
    <property type="term" value="P:DNA repair"/>
    <property type="evidence" value="ECO:0007669"/>
    <property type="project" value="UniProtKB-KW"/>
</dbReference>
<dbReference type="Pfam" id="PF11799">
    <property type="entry name" value="IMS_C"/>
    <property type="match status" value="1"/>
</dbReference>
<dbReference type="OrthoDB" id="427711at2759"/>
<dbReference type="InterPro" id="IPR001126">
    <property type="entry name" value="UmuC"/>
</dbReference>
<dbReference type="PANTHER" id="PTHR45990">
    <property type="entry name" value="DNA REPAIR PROTEIN REV1"/>
    <property type="match status" value="1"/>
</dbReference>
<evidence type="ECO:0000256" key="13">
    <source>
        <dbReference type="SAM" id="MobiDB-lite"/>
    </source>
</evidence>
<feature type="region of interest" description="Disordered" evidence="13">
    <location>
        <begin position="679"/>
        <end position="1080"/>
    </location>
</feature>
<feature type="compositionally biased region" description="Low complexity" evidence="13">
    <location>
        <begin position="629"/>
        <end position="643"/>
    </location>
</feature>
<protein>
    <recommendedName>
        <fullName evidence="3">DNA repair protein REV1</fullName>
    </recommendedName>
</protein>
<feature type="compositionally biased region" description="Polar residues" evidence="13">
    <location>
        <begin position="512"/>
        <end position="523"/>
    </location>
</feature>
<dbReference type="PROSITE" id="PS50173">
    <property type="entry name" value="UMUC"/>
    <property type="match status" value="1"/>
</dbReference>
<dbReference type="InterPro" id="IPR043128">
    <property type="entry name" value="Rev_trsase/Diguanyl_cyclase"/>
</dbReference>
<proteinExistence type="inferred from homology"/>
<feature type="compositionally biased region" description="Basic residues" evidence="13">
    <location>
        <begin position="953"/>
        <end position="973"/>
    </location>
</feature>
<reference evidence="15" key="1">
    <citation type="submission" date="2009-08" db="EMBL/GenBank/DDBJ databases">
        <title>Annotation of Salpingoeca rosetta.</title>
        <authorList>
            <consortium name="The Broad Institute Genome Sequencing Platform"/>
            <person name="Russ C."/>
            <person name="Cuomo C."/>
            <person name="Burger G."/>
            <person name="Gray M.W."/>
            <person name="Holland P.W.H."/>
            <person name="King N."/>
            <person name="Lang F.B.F."/>
            <person name="Roger A.J."/>
            <person name="Ruiz-Trillo I."/>
            <person name="Young S.K."/>
            <person name="Zeng Q."/>
            <person name="Gargeya S."/>
            <person name="Alvarado L."/>
            <person name="Berlin A."/>
            <person name="Chapman S.B."/>
            <person name="Chen Z."/>
            <person name="Freedman E."/>
            <person name="Gellesch M."/>
            <person name="Goldberg J."/>
            <person name="Griggs A."/>
            <person name="Gujja S."/>
            <person name="Heilman E."/>
            <person name="Heiman D."/>
            <person name="Howarth C."/>
            <person name="Mehta T."/>
            <person name="Neiman D."/>
            <person name="Pearson M."/>
            <person name="Roberts A."/>
            <person name="Saif S."/>
            <person name="Shea T."/>
            <person name="Shenoy N."/>
            <person name="Sisk P."/>
            <person name="Stolte C."/>
            <person name="Sykes S."/>
            <person name="White J."/>
            <person name="Yandava C."/>
            <person name="Haas B."/>
            <person name="Nusbaum C."/>
            <person name="Birren B."/>
        </authorList>
    </citation>
    <scope>NUCLEOTIDE SEQUENCE [LARGE SCALE GENOMIC DNA]</scope>
    <source>
        <strain evidence="15">ATCC 50818</strain>
    </source>
</reference>
<keyword evidence="7" id="KW-0479">Metal-binding</keyword>
<feature type="compositionally biased region" description="Polar residues" evidence="13">
    <location>
        <begin position="757"/>
        <end position="767"/>
    </location>
</feature>
<dbReference type="KEGG" id="sre:PTSG_04472"/>
<feature type="region of interest" description="Disordered" evidence="13">
    <location>
        <begin position="453"/>
        <end position="523"/>
    </location>
</feature>
<evidence type="ECO:0000256" key="1">
    <source>
        <dbReference type="ARBA" id="ARBA00004123"/>
    </source>
</evidence>
<dbReference type="SUPFAM" id="SSF100879">
    <property type="entry name" value="Lesion bypass DNA polymerase (Y-family), little finger domain"/>
    <property type="match status" value="1"/>
</dbReference>
<keyword evidence="5" id="KW-0808">Transferase</keyword>
<feature type="region of interest" description="Disordered" evidence="13">
    <location>
        <begin position="408"/>
        <end position="438"/>
    </location>
</feature>
<dbReference type="GO" id="GO:0070987">
    <property type="term" value="P:error-free translesion synthesis"/>
    <property type="evidence" value="ECO:0007669"/>
    <property type="project" value="TreeGrafter"/>
</dbReference>
<evidence type="ECO:0000256" key="9">
    <source>
        <dbReference type="ARBA" id="ARBA00022842"/>
    </source>
</evidence>
<feature type="compositionally biased region" description="Basic and acidic residues" evidence="13">
    <location>
        <begin position="1023"/>
        <end position="1037"/>
    </location>
</feature>
<evidence type="ECO:0000256" key="8">
    <source>
        <dbReference type="ARBA" id="ARBA00022763"/>
    </source>
</evidence>
<feature type="compositionally biased region" description="Low complexity" evidence="13">
    <location>
        <begin position="65"/>
        <end position="77"/>
    </location>
</feature>
<keyword evidence="6" id="KW-0548">Nucleotidyltransferase</keyword>
<feature type="compositionally biased region" description="Low complexity" evidence="13">
    <location>
        <begin position="718"/>
        <end position="747"/>
    </location>
</feature>
<dbReference type="Gene3D" id="3.30.70.270">
    <property type="match status" value="1"/>
</dbReference>
<feature type="compositionally biased region" description="Gly residues" evidence="13">
    <location>
        <begin position="1071"/>
        <end position="1080"/>
    </location>
</feature>
<dbReference type="InterPro" id="IPR031991">
    <property type="entry name" value="Rev1_C"/>
</dbReference>
<evidence type="ECO:0000256" key="4">
    <source>
        <dbReference type="ARBA" id="ARBA00022634"/>
    </source>
</evidence>
<dbReference type="InterPro" id="IPR043502">
    <property type="entry name" value="DNA/RNA_pol_sf"/>
</dbReference>
<keyword evidence="12" id="KW-0539">Nucleus</keyword>
<dbReference type="InterPro" id="IPR038401">
    <property type="entry name" value="Rev1_C_sf"/>
</dbReference>
<dbReference type="PANTHER" id="PTHR45990:SF1">
    <property type="entry name" value="DNA REPAIR PROTEIN REV1"/>
    <property type="match status" value="1"/>
</dbReference>
<dbReference type="STRING" id="946362.F2U8N5"/>
<dbReference type="Gene3D" id="1.10.150.20">
    <property type="entry name" value="5' to 3' exonuclease, C-terminal subdomain"/>
    <property type="match status" value="1"/>
</dbReference>
<evidence type="ECO:0000256" key="5">
    <source>
        <dbReference type="ARBA" id="ARBA00022679"/>
    </source>
</evidence>
<dbReference type="GO" id="GO:0046872">
    <property type="term" value="F:metal ion binding"/>
    <property type="evidence" value="ECO:0007669"/>
    <property type="project" value="UniProtKB-KW"/>
</dbReference>
<feature type="compositionally biased region" description="Acidic residues" evidence="13">
    <location>
        <begin position="130"/>
        <end position="143"/>
    </location>
</feature>
<feature type="compositionally biased region" description="Gly residues" evidence="13">
    <location>
        <begin position="110"/>
        <end position="122"/>
    </location>
</feature>
<dbReference type="GO" id="GO:0005634">
    <property type="term" value="C:nucleus"/>
    <property type="evidence" value="ECO:0007669"/>
    <property type="project" value="UniProtKB-SubCell"/>
</dbReference>
<feature type="region of interest" description="Disordered" evidence="13">
    <location>
        <begin position="595"/>
        <end position="649"/>
    </location>
</feature>
<feature type="compositionally biased region" description="Low complexity" evidence="13">
    <location>
        <begin position="1141"/>
        <end position="1168"/>
    </location>
</feature>
<evidence type="ECO:0000256" key="10">
    <source>
        <dbReference type="ARBA" id="ARBA00023125"/>
    </source>
</evidence>
<dbReference type="InterPro" id="IPR053848">
    <property type="entry name" value="IMS_HHH_1"/>
</dbReference>
<feature type="compositionally biased region" description="Acidic residues" evidence="13">
    <location>
        <begin position="1038"/>
        <end position="1048"/>
    </location>
</feature>
<comment type="similarity">
    <text evidence="2">Belongs to the DNA polymerase type-Y family.</text>
</comment>
<feature type="compositionally biased region" description="Low complexity" evidence="13">
    <location>
        <begin position="812"/>
        <end position="855"/>
    </location>
</feature>
<feature type="region of interest" description="Disordered" evidence="13">
    <location>
        <begin position="61"/>
        <end position="158"/>
    </location>
</feature>
<feature type="compositionally biased region" description="Low complexity" evidence="13">
    <location>
        <begin position="862"/>
        <end position="876"/>
    </location>
</feature>
<feature type="compositionally biased region" description="Low complexity" evidence="13">
    <location>
        <begin position="413"/>
        <end position="435"/>
    </location>
</feature>
<dbReference type="Pfam" id="PF00817">
    <property type="entry name" value="IMS"/>
    <property type="match status" value="1"/>
</dbReference>